<dbReference type="PROSITE" id="PS51741">
    <property type="entry name" value="F_BAR"/>
    <property type="match status" value="1"/>
</dbReference>
<gene>
    <name evidence="17" type="ORF">FME351_LOCUS8689</name>
    <name evidence="18" type="ORF">TSG867_LOCUS15019</name>
</gene>
<dbReference type="Proteomes" id="UP000663862">
    <property type="component" value="Unassembled WGS sequence"/>
</dbReference>
<feature type="compositionally biased region" description="Polar residues" evidence="14">
    <location>
        <begin position="486"/>
        <end position="495"/>
    </location>
</feature>
<dbReference type="InterPro" id="IPR001452">
    <property type="entry name" value="SH3_domain"/>
</dbReference>
<dbReference type="SMART" id="SM00326">
    <property type="entry name" value="SH3"/>
    <property type="match status" value="1"/>
</dbReference>
<dbReference type="EMBL" id="CAJOBQ010000860">
    <property type="protein sequence ID" value="CAF4427011.1"/>
    <property type="molecule type" value="Genomic_DNA"/>
</dbReference>
<keyword evidence="9" id="KW-0472">Membrane</keyword>
<evidence type="ECO:0000256" key="6">
    <source>
        <dbReference type="ARBA" id="ARBA00022490"/>
    </source>
</evidence>
<name>A0A817ZVS3_9BILA</name>
<proteinExistence type="predicted"/>
<evidence type="ECO:0000256" key="11">
    <source>
        <dbReference type="ARBA" id="ARBA00064966"/>
    </source>
</evidence>
<evidence type="ECO:0000256" key="5">
    <source>
        <dbReference type="ARBA" id="ARBA00022475"/>
    </source>
</evidence>
<dbReference type="GO" id="GO:0097320">
    <property type="term" value="P:plasma membrane tubulation"/>
    <property type="evidence" value="ECO:0007669"/>
    <property type="project" value="TreeGrafter"/>
</dbReference>
<organism evidence="17 19">
    <name type="scientific">Rotaria socialis</name>
    <dbReference type="NCBI Taxonomy" id="392032"/>
    <lineage>
        <taxon>Eukaryota</taxon>
        <taxon>Metazoa</taxon>
        <taxon>Spiralia</taxon>
        <taxon>Gnathifera</taxon>
        <taxon>Rotifera</taxon>
        <taxon>Eurotatoria</taxon>
        <taxon>Bdelloidea</taxon>
        <taxon>Philodinida</taxon>
        <taxon>Philodinidae</taxon>
        <taxon>Rotaria</taxon>
    </lineage>
</organism>
<dbReference type="GO" id="GO:0007010">
    <property type="term" value="P:cytoskeleton organization"/>
    <property type="evidence" value="ECO:0007669"/>
    <property type="project" value="TreeGrafter"/>
</dbReference>
<evidence type="ECO:0008006" key="20">
    <source>
        <dbReference type="Google" id="ProtNLM"/>
    </source>
</evidence>
<dbReference type="InterPro" id="IPR031160">
    <property type="entry name" value="F_BAR_dom"/>
</dbReference>
<comment type="function">
    <text evidence="10">Plays a role in endocytosis and regulates internalization of plasma membrane proteins. Overexpression impairs internalization of SLC2A1/GLUT1 and TRPV4 and increases the levels of SLC2A1/GLUT1 and TRPV4 at the cell membrane. Inhibits the TRPV4 calcium channel activity.</text>
</comment>
<feature type="region of interest" description="Disordered" evidence="14">
    <location>
        <begin position="392"/>
        <end position="549"/>
    </location>
</feature>
<evidence type="ECO:0000256" key="4">
    <source>
        <dbReference type="ARBA" id="ARBA00022443"/>
    </source>
</evidence>
<comment type="caution">
    <text evidence="17">The sequence shown here is derived from an EMBL/GenBank/DDBJ whole genome shotgun (WGS) entry which is preliminary data.</text>
</comment>
<dbReference type="InterPro" id="IPR027267">
    <property type="entry name" value="AH/BAR_dom_sf"/>
</dbReference>
<dbReference type="Gene3D" id="2.30.30.40">
    <property type="entry name" value="SH3 Domains"/>
    <property type="match status" value="1"/>
</dbReference>
<feature type="domain" description="SH3" evidence="15">
    <location>
        <begin position="550"/>
        <end position="608"/>
    </location>
</feature>
<protein>
    <recommendedName>
        <fullName evidence="20">Protein kinase C and casein kinase substrate in neurons protein 1</fullName>
    </recommendedName>
</protein>
<dbReference type="FunFam" id="1.20.1270.60:FF:000009">
    <property type="entry name" value="Protein kinase C and casein kinase substrate in neurons 2"/>
    <property type="match status" value="1"/>
</dbReference>
<keyword evidence="8 13" id="KW-0175">Coiled coil</keyword>
<evidence type="ECO:0000256" key="13">
    <source>
        <dbReference type="PROSITE-ProRule" id="PRU01077"/>
    </source>
</evidence>
<feature type="compositionally biased region" description="Low complexity" evidence="14">
    <location>
        <begin position="422"/>
        <end position="433"/>
    </location>
</feature>
<keyword evidence="4 12" id="KW-0728">SH3 domain</keyword>
<dbReference type="GO" id="GO:0005543">
    <property type="term" value="F:phospholipid binding"/>
    <property type="evidence" value="ECO:0007669"/>
    <property type="project" value="TreeGrafter"/>
</dbReference>
<evidence type="ECO:0000256" key="9">
    <source>
        <dbReference type="ARBA" id="ARBA00023136"/>
    </source>
</evidence>
<dbReference type="Proteomes" id="UP000663869">
    <property type="component" value="Unassembled WGS sequence"/>
</dbReference>
<evidence type="ECO:0000313" key="19">
    <source>
        <dbReference type="Proteomes" id="UP000663869"/>
    </source>
</evidence>
<evidence type="ECO:0000256" key="12">
    <source>
        <dbReference type="PROSITE-ProRule" id="PRU00192"/>
    </source>
</evidence>
<dbReference type="EMBL" id="CAJNYU010000913">
    <property type="protein sequence ID" value="CAF3396930.1"/>
    <property type="molecule type" value="Genomic_DNA"/>
</dbReference>
<dbReference type="PANTHER" id="PTHR23065:SF11">
    <property type="entry name" value="SYNDAPIN, ISOFORM C"/>
    <property type="match status" value="1"/>
</dbReference>
<dbReference type="CDD" id="cd11843">
    <property type="entry name" value="SH3_PACSIN"/>
    <property type="match status" value="1"/>
</dbReference>
<evidence type="ECO:0000256" key="1">
    <source>
        <dbReference type="ARBA" id="ARBA00004184"/>
    </source>
</evidence>
<dbReference type="Gene3D" id="1.20.1270.60">
    <property type="entry name" value="Arfaptin homology (AH) domain/BAR domain"/>
    <property type="match status" value="1"/>
</dbReference>
<evidence type="ECO:0000256" key="2">
    <source>
        <dbReference type="ARBA" id="ARBA00004236"/>
    </source>
</evidence>
<reference evidence="17" key="1">
    <citation type="submission" date="2021-02" db="EMBL/GenBank/DDBJ databases">
        <authorList>
            <person name="Nowell W R."/>
        </authorList>
    </citation>
    <scope>NUCLEOTIDE SEQUENCE</scope>
</reference>
<evidence type="ECO:0000259" key="16">
    <source>
        <dbReference type="PROSITE" id="PS51741"/>
    </source>
</evidence>
<evidence type="ECO:0000256" key="3">
    <source>
        <dbReference type="ARBA" id="ARBA00004496"/>
    </source>
</evidence>
<dbReference type="GO" id="GO:0030100">
    <property type="term" value="P:regulation of endocytosis"/>
    <property type="evidence" value="ECO:0007669"/>
    <property type="project" value="TreeGrafter"/>
</dbReference>
<dbReference type="SUPFAM" id="SSF103657">
    <property type="entry name" value="BAR/IMD domain-like"/>
    <property type="match status" value="1"/>
</dbReference>
<dbReference type="CDD" id="cd07655">
    <property type="entry name" value="F-BAR_PACSIN"/>
    <property type="match status" value="1"/>
</dbReference>
<evidence type="ECO:0000256" key="14">
    <source>
        <dbReference type="SAM" id="MobiDB-lite"/>
    </source>
</evidence>
<feature type="domain" description="F-BAR" evidence="16">
    <location>
        <begin position="17"/>
        <end position="285"/>
    </location>
</feature>
<evidence type="ECO:0000256" key="8">
    <source>
        <dbReference type="ARBA" id="ARBA00023054"/>
    </source>
</evidence>
<dbReference type="FunFam" id="2.30.30.40:FF:000014">
    <property type="entry name" value="Kinase C and casein kinase substrate in neurons protein"/>
    <property type="match status" value="1"/>
</dbReference>
<dbReference type="GO" id="GO:0005768">
    <property type="term" value="C:endosome"/>
    <property type="evidence" value="ECO:0007669"/>
    <property type="project" value="TreeGrafter"/>
</dbReference>
<comment type="subcellular location">
    <subcellularLocation>
        <location evidence="2">Cell membrane</location>
    </subcellularLocation>
    <subcellularLocation>
        <location evidence="3">Cytoplasm</location>
    </subcellularLocation>
    <subcellularLocation>
        <location evidence="1">Endomembrane system</location>
        <topology evidence="1">Peripheral membrane protein</topology>
    </subcellularLocation>
</comment>
<dbReference type="PRINTS" id="PR00452">
    <property type="entry name" value="SH3DOMAIN"/>
</dbReference>
<dbReference type="SUPFAM" id="SSF50044">
    <property type="entry name" value="SH3-domain"/>
    <property type="match status" value="1"/>
</dbReference>
<comment type="subunit">
    <text evidence="11">Homodimer. May form heterooligomers with other PACSINs. Interacts (via SH3 domain) with DNM1, SYNJ1 and WASL. Interacts with TRPV4.</text>
</comment>
<dbReference type="PROSITE" id="PS50002">
    <property type="entry name" value="SH3"/>
    <property type="match status" value="1"/>
</dbReference>
<evidence type="ECO:0000256" key="10">
    <source>
        <dbReference type="ARBA" id="ARBA00055545"/>
    </source>
</evidence>
<feature type="compositionally biased region" description="Basic and acidic residues" evidence="14">
    <location>
        <begin position="392"/>
        <end position="413"/>
    </location>
</feature>
<evidence type="ECO:0000259" key="15">
    <source>
        <dbReference type="PROSITE" id="PS50002"/>
    </source>
</evidence>
<keyword evidence="7" id="KW-0597">Phosphoprotein</keyword>
<dbReference type="SMART" id="SM00055">
    <property type="entry name" value="FCH"/>
    <property type="match status" value="1"/>
</dbReference>
<accession>A0A817ZVS3</accession>
<dbReference type="GO" id="GO:0005886">
    <property type="term" value="C:plasma membrane"/>
    <property type="evidence" value="ECO:0007669"/>
    <property type="project" value="UniProtKB-SubCell"/>
</dbReference>
<dbReference type="PANTHER" id="PTHR23065">
    <property type="entry name" value="PROLINE-SERINE-THREONINE PHOSPHATASE INTERACTING PROTEIN 1"/>
    <property type="match status" value="1"/>
</dbReference>
<feature type="compositionally biased region" description="Polar residues" evidence="14">
    <location>
        <begin position="434"/>
        <end position="468"/>
    </location>
</feature>
<feature type="compositionally biased region" description="Low complexity" evidence="14">
    <location>
        <begin position="526"/>
        <end position="541"/>
    </location>
</feature>
<dbReference type="InterPro" id="IPR036028">
    <property type="entry name" value="SH3-like_dom_sf"/>
</dbReference>
<keyword evidence="5" id="KW-1003">Cell membrane</keyword>
<dbReference type="InterPro" id="IPR001060">
    <property type="entry name" value="FCH_dom"/>
</dbReference>
<dbReference type="Pfam" id="PF00611">
    <property type="entry name" value="FCH"/>
    <property type="match status" value="1"/>
</dbReference>
<evidence type="ECO:0000256" key="7">
    <source>
        <dbReference type="ARBA" id="ARBA00022553"/>
    </source>
</evidence>
<evidence type="ECO:0000313" key="18">
    <source>
        <dbReference type="EMBL" id="CAF4427011.1"/>
    </source>
</evidence>
<keyword evidence="6" id="KW-0963">Cytoplasm</keyword>
<dbReference type="AlphaFoldDB" id="A0A817ZVS3"/>
<dbReference type="Pfam" id="PF00018">
    <property type="entry name" value="SH3_1"/>
    <property type="match status" value="1"/>
</dbReference>
<evidence type="ECO:0000313" key="17">
    <source>
        <dbReference type="EMBL" id="CAF3396930.1"/>
    </source>
</evidence>
<sequence length="608" mass="69329">MDALSGDKSNAEHDLYVPLTDSFWEIGKYSRAVKRCDDGNKLTTDLISMIGERAELEKTFSKMLKSWSKKWSDYVAKSSEFGSMTSAWKAVMSEADATAEVHQAVHDDLQNDVIPSIKTWQKGKYIKSMMHVKSTKEFDEDFKRAQKPWAKLYTKVDKYKREYHVATKGLKTAETQENNAKLDGSIPQEQRSKAVERVERCRKDKDSAKIKYSEALQDLNRANPKYMDDMNDVFIRCQAFEKDRLVKFQEFLSHTEKCLDITSRLRSPIFQQFSHTIENCDPDKDLTWWSDTYGATMKMNWPVFEESTKLDHYHHHHHHQQQQQQQLQHNYFSYSGDLSLGYETYYRRPLVEIVSETNAAVVVGDSYATLRRSMRRTAAVVTRMRRGLVKREEYSESHRTLGRRGKGEMERENPVVVTAIRSNSNGPPSYPSSTDNRLSTFPVNQSPVQNARSTVYPTLDTSTASNANPFDEDDEDNDAPLKEKSTNNGSNNSGYPSLPPYSTHDVHSPPYPAAANPFVDDDDNVDSSSSSHHRSFQSPASAGGSSLDNSAGVPVRALYDYEAQEQDELTFKQGDVFTKLEDEDDQGWCRGRVGNRTGLYPATYVEIL</sequence>